<dbReference type="InterPro" id="IPR013604">
    <property type="entry name" value="7TM_chemorcpt"/>
</dbReference>
<organism evidence="9">
    <name type="scientific">Diabrotica virgifera virgifera</name>
    <name type="common">western corn rootworm</name>
    <dbReference type="NCBI Taxonomy" id="50390"/>
    <lineage>
        <taxon>Eukaryota</taxon>
        <taxon>Metazoa</taxon>
        <taxon>Ecdysozoa</taxon>
        <taxon>Arthropoda</taxon>
        <taxon>Hexapoda</taxon>
        <taxon>Insecta</taxon>
        <taxon>Pterygota</taxon>
        <taxon>Neoptera</taxon>
        <taxon>Endopterygota</taxon>
        <taxon>Coleoptera</taxon>
        <taxon>Polyphaga</taxon>
        <taxon>Cucujiformia</taxon>
        <taxon>Chrysomeloidea</taxon>
        <taxon>Chrysomelidae</taxon>
        <taxon>Galerucinae</taxon>
        <taxon>Diabroticina</taxon>
        <taxon>Diabroticites</taxon>
        <taxon>Diabrotica</taxon>
    </lineage>
</organism>
<protein>
    <submittedName>
        <fullName evidence="9">Gustatory receptor 2a</fullName>
    </submittedName>
</protein>
<evidence type="ECO:0000256" key="6">
    <source>
        <dbReference type="ARBA" id="ARBA00023170"/>
    </source>
</evidence>
<sequence length="116" mass="12959">MTVLAIDTEADVVTKVSQFFYPVPFTIFLVVLVMACDAVESSGNQIIKTCHILSETLQDADHKEHLLLLAKYAQHWRPVFSAAGFYDVNQSCLSSIFSAVVTYLVIIIQFNMVLTN</sequence>
<dbReference type="GO" id="GO:0008049">
    <property type="term" value="P:male courtship behavior"/>
    <property type="evidence" value="ECO:0007669"/>
    <property type="project" value="TreeGrafter"/>
</dbReference>
<gene>
    <name evidence="9" type="primary">LOC114337316</name>
</gene>
<accession>A0A6P7G3H0</accession>
<feature type="transmembrane region" description="Helical" evidence="8">
    <location>
        <begin position="19"/>
        <end position="39"/>
    </location>
</feature>
<feature type="transmembrane region" description="Helical" evidence="8">
    <location>
        <begin position="96"/>
        <end position="114"/>
    </location>
</feature>
<dbReference type="PANTHER" id="PTHR21143">
    <property type="entry name" value="INVERTEBRATE GUSTATORY RECEPTOR"/>
    <property type="match status" value="1"/>
</dbReference>
<dbReference type="GO" id="GO:0030425">
    <property type="term" value="C:dendrite"/>
    <property type="evidence" value="ECO:0007669"/>
    <property type="project" value="TreeGrafter"/>
</dbReference>
<dbReference type="GO" id="GO:0043025">
    <property type="term" value="C:neuronal cell body"/>
    <property type="evidence" value="ECO:0007669"/>
    <property type="project" value="TreeGrafter"/>
</dbReference>
<evidence type="ECO:0000256" key="3">
    <source>
        <dbReference type="ARBA" id="ARBA00022692"/>
    </source>
</evidence>
<dbReference type="GO" id="GO:0030424">
    <property type="term" value="C:axon"/>
    <property type="evidence" value="ECO:0007669"/>
    <property type="project" value="TreeGrafter"/>
</dbReference>
<proteinExistence type="predicted"/>
<evidence type="ECO:0000256" key="2">
    <source>
        <dbReference type="ARBA" id="ARBA00022475"/>
    </source>
</evidence>
<evidence type="ECO:0000256" key="7">
    <source>
        <dbReference type="ARBA" id="ARBA00023224"/>
    </source>
</evidence>
<keyword evidence="7" id="KW-0807">Transducer</keyword>
<evidence type="ECO:0000313" key="9">
    <source>
        <dbReference type="RefSeq" id="XP_028143524.1"/>
    </source>
</evidence>
<dbReference type="GO" id="GO:0007165">
    <property type="term" value="P:signal transduction"/>
    <property type="evidence" value="ECO:0007669"/>
    <property type="project" value="UniProtKB-KW"/>
</dbReference>
<reference evidence="9" key="1">
    <citation type="submission" date="2025-08" db="UniProtKB">
        <authorList>
            <consortium name="RefSeq"/>
        </authorList>
    </citation>
    <scope>IDENTIFICATION</scope>
    <source>
        <tissue evidence="9">Whole insect</tissue>
    </source>
</reference>
<keyword evidence="4 8" id="KW-1133">Transmembrane helix</keyword>
<dbReference type="RefSeq" id="XP_028143524.1">
    <property type="nucleotide sequence ID" value="XM_028287723.1"/>
</dbReference>
<dbReference type="GO" id="GO:0050909">
    <property type="term" value="P:sensory perception of taste"/>
    <property type="evidence" value="ECO:0007669"/>
    <property type="project" value="InterPro"/>
</dbReference>
<keyword evidence="5 8" id="KW-0472">Membrane</keyword>
<evidence type="ECO:0000256" key="5">
    <source>
        <dbReference type="ARBA" id="ARBA00023136"/>
    </source>
</evidence>
<keyword evidence="3 8" id="KW-0812">Transmembrane</keyword>
<comment type="subcellular location">
    <subcellularLocation>
        <location evidence="1">Cell membrane</location>
        <topology evidence="1">Multi-pass membrane protein</topology>
    </subcellularLocation>
</comment>
<dbReference type="PANTHER" id="PTHR21143:SF104">
    <property type="entry name" value="GUSTATORY RECEPTOR 8A-RELATED"/>
    <property type="match status" value="1"/>
</dbReference>
<dbReference type="GO" id="GO:0005886">
    <property type="term" value="C:plasma membrane"/>
    <property type="evidence" value="ECO:0007669"/>
    <property type="project" value="UniProtKB-SubCell"/>
</dbReference>
<dbReference type="Pfam" id="PF08395">
    <property type="entry name" value="7tm_7"/>
    <property type="match status" value="1"/>
</dbReference>
<keyword evidence="2" id="KW-1003">Cell membrane</keyword>
<evidence type="ECO:0000256" key="8">
    <source>
        <dbReference type="SAM" id="Phobius"/>
    </source>
</evidence>
<evidence type="ECO:0000256" key="4">
    <source>
        <dbReference type="ARBA" id="ARBA00022989"/>
    </source>
</evidence>
<dbReference type="AlphaFoldDB" id="A0A6P7G3H0"/>
<keyword evidence="6 9" id="KW-0675">Receptor</keyword>
<evidence type="ECO:0000256" key="1">
    <source>
        <dbReference type="ARBA" id="ARBA00004651"/>
    </source>
</evidence>
<name>A0A6P7G3H0_DIAVI</name>
<dbReference type="GO" id="GO:0007635">
    <property type="term" value="P:chemosensory behavior"/>
    <property type="evidence" value="ECO:0007669"/>
    <property type="project" value="TreeGrafter"/>
</dbReference>
<dbReference type="InParanoid" id="A0A6P7G3H0"/>